<dbReference type="RefSeq" id="XP_002541205.1">
    <property type="nucleotide sequence ID" value="XM_002541159.1"/>
</dbReference>
<evidence type="ECO:0000256" key="1">
    <source>
        <dbReference type="ARBA" id="ARBA00022741"/>
    </source>
</evidence>
<dbReference type="Proteomes" id="UP000002058">
    <property type="component" value="Unassembled WGS sequence"/>
</dbReference>
<reference evidence="7" key="1">
    <citation type="journal article" date="2009" name="Genome Res.">
        <title>Comparative genomic analyses of the human fungal pathogens Coccidioides and their relatives.</title>
        <authorList>
            <person name="Sharpton T.J."/>
            <person name="Stajich J.E."/>
            <person name="Rounsley S.D."/>
            <person name="Gardner M.J."/>
            <person name="Wortman J.R."/>
            <person name="Jordar V.S."/>
            <person name="Maiti R."/>
            <person name="Kodira C.D."/>
            <person name="Neafsey D.E."/>
            <person name="Zeng Q."/>
            <person name="Hung C.-Y."/>
            <person name="McMahan C."/>
            <person name="Muszewska A."/>
            <person name="Grynberg M."/>
            <person name="Mandel M.A."/>
            <person name="Kellner E.M."/>
            <person name="Barker B.M."/>
            <person name="Galgiani J.N."/>
            <person name="Orbach M.J."/>
            <person name="Kirkland T.N."/>
            <person name="Cole G.T."/>
            <person name="Henn M.R."/>
            <person name="Birren B.W."/>
            <person name="Taylor J.W."/>
        </authorList>
    </citation>
    <scope>NUCLEOTIDE SEQUENCE [LARGE SCALE GENOMIC DNA]</scope>
    <source>
        <strain evidence="7">UAMH 1704</strain>
    </source>
</reference>
<keyword evidence="1" id="KW-0547">Nucleotide-binding</keyword>
<dbReference type="Pfam" id="PF00271">
    <property type="entry name" value="Helicase_C"/>
    <property type="match status" value="1"/>
</dbReference>
<dbReference type="PANTHER" id="PTHR12131:SF1">
    <property type="entry name" value="ATP-DEPENDENT RNA HELICASE SUPV3L1, MITOCHONDRIAL-RELATED"/>
    <property type="match status" value="1"/>
</dbReference>
<evidence type="ECO:0000256" key="4">
    <source>
        <dbReference type="ARBA" id="ARBA00022840"/>
    </source>
</evidence>
<dbReference type="InterPro" id="IPR041082">
    <property type="entry name" value="Suv3_C_1"/>
</dbReference>
<accession>C4JDL0</accession>
<dbReference type="HOGENOM" id="CLU_010647_2_0_1"/>
<dbReference type="InterPro" id="IPR022192">
    <property type="entry name" value="SUV3_C"/>
</dbReference>
<dbReference type="InterPro" id="IPR001650">
    <property type="entry name" value="Helicase_C-like"/>
</dbReference>
<dbReference type="GO" id="GO:0016787">
    <property type="term" value="F:hydrolase activity"/>
    <property type="evidence" value="ECO:0007669"/>
    <property type="project" value="UniProtKB-KW"/>
</dbReference>
<keyword evidence="3" id="KW-0347">Helicase</keyword>
<proteinExistence type="predicted"/>
<dbReference type="SMART" id="SM00490">
    <property type="entry name" value="HELICc"/>
    <property type="match status" value="1"/>
</dbReference>
<dbReference type="InterPro" id="IPR027417">
    <property type="entry name" value="P-loop_NTPase"/>
</dbReference>
<dbReference type="STRING" id="336963.C4JDL0"/>
<dbReference type="Pfam" id="PF22527">
    <property type="entry name" value="DEXQc_Suv3"/>
    <property type="match status" value="1"/>
</dbReference>
<organism evidence="6 7">
    <name type="scientific">Uncinocarpus reesii (strain UAMH 1704)</name>
    <dbReference type="NCBI Taxonomy" id="336963"/>
    <lineage>
        <taxon>Eukaryota</taxon>
        <taxon>Fungi</taxon>
        <taxon>Dikarya</taxon>
        <taxon>Ascomycota</taxon>
        <taxon>Pezizomycotina</taxon>
        <taxon>Eurotiomycetes</taxon>
        <taxon>Eurotiomycetidae</taxon>
        <taxon>Onygenales</taxon>
        <taxon>Onygenaceae</taxon>
        <taxon>Uncinocarpus</taxon>
    </lineage>
</organism>
<dbReference type="OrthoDB" id="6692397at2759"/>
<dbReference type="VEuPathDB" id="FungiDB:UREG_00719"/>
<evidence type="ECO:0000313" key="6">
    <source>
        <dbReference type="EMBL" id="EEP75872.1"/>
    </source>
</evidence>
<dbReference type="FunFam" id="3.40.50.300:FF:000957">
    <property type="entry name" value="ATP-dependent RNA helicase SUV3L, mitochondrial"/>
    <property type="match status" value="1"/>
</dbReference>
<dbReference type="EMBL" id="CH476615">
    <property type="protein sequence ID" value="EEP75872.1"/>
    <property type="molecule type" value="Genomic_DNA"/>
</dbReference>
<dbReference type="Pfam" id="PF12513">
    <property type="entry name" value="SUV3_C"/>
    <property type="match status" value="1"/>
</dbReference>
<dbReference type="KEGG" id="ure:UREG_00719"/>
<dbReference type="PANTHER" id="PTHR12131">
    <property type="entry name" value="ATP-DEPENDENT RNA AND DNA HELICASE"/>
    <property type="match status" value="1"/>
</dbReference>
<evidence type="ECO:0000256" key="3">
    <source>
        <dbReference type="ARBA" id="ARBA00022806"/>
    </source>
</evidence>
<dbReference type="GO" id="GO:0000965">
    <property type="term" value="P:mitochondrial RNA 3'-end processing"/>
    <property type="evidence" value="ECO:0007669"/>
    <property type="project" value="TreeGrafter"/>
</dbReference>
<dbReference type="OMA" id="HAICGER"/>
<dbReference type="AlphaFoldDB" id="C4JDL0"/>
<dbReference type="InParanoid" id="C4JDL0"/>
<dbReference type="CDD" id="cd18805">
    <property type="entry name" value="SF2_C_suv3"/>
    <property type="match status" value="1"/>
</dbReference>
<evidence type="ECO:0000259" key="5">
    <source>
        <dbReference type="PROSITE" id="PS51194"/>
    </source>
</evidence>
<gene>
    <name evidence="6" type="ORF">UREG_00719</name>
</gene>
<dbReference type="PROSITE" id="PS51194">
    <property type="entry name" value="HELICASE_CTER"/>
    <property type="match status" value="1"/>
</dbReference>
<keyword evidence="7" id="KW-1185">Reference proteome</keyword>
<dbReference type="GeneID" id="8443665"/>
<evidence type="ECO:0000313" key="7">
    <source>
        <dbReference type="Proteomes" id="UP000002058"/>
    </source>
</evidence>
<dbReference type="InterPro" id="IPR050699">
    <property type="entry name" value="RNA-DNA_Helicase"/>
</dbReference>
<name>C4JDL0_UNCRE</name>
<dbReference type="InterPro" id="IPR055206">
    <property type="entry name" value="DEXQc_SUV3"/>
</dbReference>
<dbReference type="Gene3D" id="1.20.58.1080">
    <property type="match status" value="1"/>
</dbReference>
<dbReference type="eggNOG" id="KOG0953">
    <property type="taxonomic scope" value="Eukaryota"/>
</dbReference>
<dbReference type="GO" id="GO:0005524">
    <property type="term" value="F:ATP binding"/>
    <property type="evidence" value="ECO:0007669"/>
    <property type="project" value="UniProtKB-KW"/>
</dbReference>
<dbReference type="SUPFAM" id="SSF52540">
    <property type="entry name" value="P-loop containing nucleoside triphosphate hydrolases"/>
    <property type="match status" value="1"/>
</dbReference>
<dbReference type="GO" id="GO:0004386">
    <property type="term" value="F:helicase activity"/>
    <property type="evidence" value="ECO:0007669"/>
    <property type="project" value="UniProtKB-KW"/>
</dbReference>
<dbReference type="FunCoup" id="C4JDL0">
    <property type="interactions" value="613"/>
</dbReference>
<keyword evidence="2" id="KW-0378">Hydrolase</keyword>
<dbReference type="Gene3D" id="3.40.50.300">
    <property type="entry name" value="P-loop containing nucleotide triphosphate hydrolases"/>
    <property type="match status" value="2"/>
</dbReference>
<sequence length="462" mass="50916">MAPLGQEVDVAVIDEIQMIGDLHRGWAWTRALLGAPAKEVHLCGEERVVPLIRELAALTGDKLTIHHYKRLNPLIPMSKSLKGSLRGLQKGDCVVAFSRLGIHALKQEIEKATGRRAAIVYGSLPAEIRSQQADLFNDPNNDYDFLVASDAIGMGLNLSCKRIIFESVIKRSPSGLQRLSVSQVKQIGGRAGRYRSAAEAIDSSLSPSEENQNVGLVTCLEEVDLPHIQKCLNADPEPISAAGILPLDSMILNFSNRFPPTTPFAYLLQRLWKVAQTHPRFFLCELQSKTVQEILDSVVGLSPADKLVFLSAPTSTADPTNALTLRAFATCVARHTSGSLLDIPELNLQILDAPVSGDKNYLRALESLHRSLVLYLWLSFRVGGIFTDRSLATHVKEIVEMKMDRALTEFSANSKLRKSSSLQKQIQLLKQLNANGSENNAEQAVFDPPQIQYQKKSFDMAT</sequence>
<protein>
    <recommendedName>
        <fullName evidence="5">Helicase C-terminal domain-containing protein</fullName>
    </recommendedName>
</protein>
<evidence type="ECO:0000256" key="2">
    <source>
        <dbReference type="ARBA" id="ARBA00022801"/>
    </source>
</evidence>
<dbReference type="Pfam" id="PF18147">
    <property type="entry name" value="Suv3_C_1"/>
    <property type="match status" value="1"/>
</dbReference>
<keyword evidence="4" id="KW-0067">ATP-binding</keyword>
<dbReference type="GO" id="GO:0045025">
    <property type="term" value="C:mitochondrial degradosome"/>
    <property type="evidence" value="ECO:0007669"/>
    <property type="project" value="TreeGrafter"/>
</dbReference>
<feature type="domain" description="Helicase C-terminal" evidence="5">
    <location>
        <begin position="80"/>
        <end position="228"/>
    </location>
</feature>